<dbReference type="HOGENOM" id="CLU_433270_0_0_9"/>
<dbReference type="Pfam" id="PF13946">
    <property type="entry name" value="DUF4214"/>
    <property type="match status" value="3"/>
</dbReference>
<dbReference type="GO" id="GO:0030288">
    <property type="term" value="C:outer membrane-bounded periplasmic space"/>
    <property type="evidence" value="ECO:0007669"/>
    <property type="project" value="TreeGrafter"/>
</dbReference>
<protein>
    <submittedName>
        <fullName evidence="4">Cell wall hydrolase/autolysin</fullName>
    </submittedName>
</protein>
<gene>
    <name evidence="4" type="ORF">CINTURNW_0490</name>
</gene>
<dbReference type="Gene3D" id="3.40.630.40">
    <property type="entry name" value="Zn-dependent exopeptidases"/>
    <property type="match status" value="1"/>
</dbReference>
<dbReference type="Proteomes" id="UP000016721">
    <property type="component" value="Unassembled WGS sequence"/>
</dbReference>
<dbReference type="GO" id="GO:0009253">
    <property type="term" value="P:peptidoglycan catabolic process"/>
    <property type="evidence" value="ECO:0007669"/>
    <property type="project" value="InterPro"/>
</dbReference>
<dbReference type="CDD" id="cd02696">
    <property type="entry name" value="MurNAc-LAA"/>
    <property type="match status" value="1"/>
</dbReference>
<accession>U2Q083</accession>
<dbReference type="InterPro" id="IPR050695">
    <property type="entry name" value="N-acetylmuramoyl_amidase_3"/>
</dbReference>
<organism evidence="4 5">
    <name type="scientific">Clostridium intestinale URNW</name>
    <dbReference type="NCBI Taxonomy" id="1294142"/>
    <lineage>
        <taxon>Bacteria</taxon>
        <taxon>Bacillati</taxon>
        <taxon>Bacillota</taxon>
        <taxon>Clostridia</taxon>
        <taxon>Eubacteriales</taxon>
        <taxon>Clostridiaceae</taxon>
        <taxon>Clostridium</taxon>
    </lineage>
</organism>
<dbReference type="eggNOG" id="COG2340">
    <property type="taxonomic scope" value="Bacteria"/>
</dbReference>
<dbReference type="PANTHER" id="PTHR30404">
    <property type="entry name" value="N-ACETYLMURAMOYL-L-ALANINE AMIDASE"/>
    <property type="match status" value="1"/>
</dbReference>
<dbReference type="PANTHER" id="PTHR30404:SF0">
    <property type="entry name" value="N-ACETYLMURAMOYL-L-ALANINE AMIDASE AMIC"/>
    <property type="match status" value="1"/>
</dbReference>
<evidence type="ECO:0000259" key="3">
    <source>
        <dbReference type="SMART" id="SM00646"/>
    </source>
</evidence>
<reference evidence="4 5" key="1">
    <citation type="journal article" date="2013" name="Genome Announc.">
        <title>Draft Genome Sequence of the Hydrogen- and Ethanol-Producing Bacterium Clostridium intestinale Strain URNW.</title>
        <authorList>
            <person name="Lal S."/>
            <person name="Ramachandran U."/>
            <person name="Zhang X."/>
            <person name="Sparling R."/>
            <person name="Levin D.B."/>
        </authorList>
    </citation>
    <scope>NUCLEOTIDE SEQUENCE [LARGE SCALE GENOMIC DNA]</scope>
    <source>
        <strain evidence="4 5">URNW</strain>
    </source>
</reference>
<proteinExistence type="predicted"/>
<evidence type="ECO:0000256" key="1">
    <source>
        <dbReference type="ARBA" id="ARBA00022801"/>
    </source>
</evidence>
<feature type="domain" description="MurNAc-LAA" evidence="3">
    <location>
        <begin position="488"/>
        <end position="628"/>
    </location>
</feature>
<dbReference type="eggNOG" id="COG0860">
    <property type="taxonomic scope" value="Bacteria"/>
</dbReference>
<evidence type="ECO:0000256" key="2">
    <source>
        <dbReference type="SAM" id="Phobius"/>
    </source>
</evidence>
<comment type="caution">
    <text evidence="4">The sequence shown here is derived from an EMBL/GenBank/DDBJ whole genome shotgun (WGS) entry which is preliminary data.</text>
</comment>
<feature type="transmembrane region" description="Helical" evidence="2">
    <location>
        <begin position="15"/>
        <end position="35"/>
    </location>
</feature>
<dbReference type="InterPro" id="IPR025282">
    <property type="entry name" value="DUF4214"/>
</dbReference>
<dbReference type="GO" id="GO:0008745">
    <property type="term" value="F:N-acetylmuramoyl-L-alanine amidase activity"/>
    <property type="evidence" value="ECO:0007669"/>
    <property type="project" value="InterPro"/>
</dbReference>
<keyword evidence="2" id="KW-1133">Transmembrane helix</keyword>
<dbReference type="Pfam" id="PF01520">
    <property type="entry name" value="Amidase_3"/>
    <property type="match status" value="1"/>
</dbReference>
<keyword evidence="2" id="KW-0812">Transmembrane</keyword>
<dbReference type="OrthoDB" id="9763643at2"/>
<sequence length="631" mass="71996">MRLIGENMRRNKWKIVNNIIIIILTFNLFTVKTYAVSNSNADEFVKRLYEITLNRQAEQEGLEYWANSLNTKQIDALTLTWNFFNSQEYLDKKNNDIEFIKDSYKAILGRDADEVGLDYWISQLKAGYTRKYIINNFGQSQEFKDICEDYNINVGLLDLDSFRDDKHFIVEIINYTYTTVLSRTASYSEVDYWGDLISKNNISLADFLKEIINSSEANKMIRDNSQYIDLSYKIYLKRNPTIDEYNKWKYALDNGYSKFNLIFSLINNQEFSDICNSYKISNYSSLDPTIWSNDPKEAEFVINIYNGLLSRSSDQLGLKYWISKLDETNYVGEDLILEFTQMSEFIEKTASNEEYVRVLYRGILFREVDKDSLKWWVNKLSNGEATRDDILQYLLKSEEFINLAKDYKIKIRGKIIKVVIDPGHDYGGDYGAVATHNGVKYEETVLNMQVAVKLKASLEAKGYSVELTRQIWERPVSKDAASSLKARTDFANALNADLFISIHHDSSSASSARGTSTHYSTYKPGIDTQGITTIPKGQSYEGAYIDTTPSPEAVLSRDLANKLVNSVARDLGRINKGSADHNLYVTVNTNMPAVLVEGGFISNPDEAAAVANSGNQQKLADTIANTVKEMF</sequence>
<dbReference type="STRING" id="1294142.CINTURNW_0490"/>
<keyword evidence="5" id="KW-1185">Reference proteome</keyword>
<dbReference type="Gene3D" id="1.10.3130.20">
    <property type="entry name" value="Phycobilisome linker domain"/>
    <property type="match status" value="3"/>
</dbReference>
<evidence type="ECO:0000313" key="5">
    <source>
        <dbReference type="Proteomes" id="UP000016721"/>
    </source>
</evidence>
<evidence type="ECO:0000313" key="4">
    <source>
        <dbReference type="EMBL" id="ERK32160.1"/>
    </source>
</evidence>
<dbReference type="InterPro" id="IPR002508">
    <property type="entry name" value="MurNAc-LAA_cat"/>
</dbReference>
<dbReference type="SUPFAM" id="SSF53187">
    <property type="entry name" value="Zn-dependent exopeptidases"/>
    <property type="match status" value="1"/>
</dbReference>
<dbReference type="SMART" id="SM00646">
    <property type="entry name" value="Ami_3"/>
    <property type="match status" value="1"/>
</dbReference>
<dbReference type="InterPro" id="IPR038255">
    <property type="entry name" value="PBS_linker_sf"/>
</dbReference>
<dbReference type="AlphaFoldDB" id="U2Q083"/>
<keyword evidence="2" id="KW-0472">Membrane</keyword>
<name>U2Q083_9CLOT</name>
<dbReference type="EMBL" id="APJA01000006">
    <property type="protein sequence ID" value="ERK32160.1"/>
    <property type="molecule type" value="Genomic_DNA"/>
</dbReference>
<dbReference type="PATRIC" id="fig|1294142.3.peg.471"/>
<keyword evidence="1 4" id="KW-0378">Hydrolase</keyword>